<evidence type="ECO:0000313" key="11">
    <source>
        <dbReference type="RefSeq" id="XP_026279508.2"/>
    </source>
</evidence>
<evidence type="ECO:0000256" key="7">
    <source>
        <dbReference type="SAM" id="MobiDB-lite"/>
    </source>
</evidence>
<keyword evidence="4" id="KW-0442">Lipid degradation</keyword>
<proteinExistence type="inferred from homology"/>
<dbReference type="Proteomes" id="UP000504606">
    <property type="component" value="Unplaced"/>
</dbReference>
<evidence type="ECO:0000256" key="6">
    <source>
        <dbReference type="ARBA" id="ARBA00023180"/>
    </source>
</evidence>
<keyword evidence="10" id="KW-1185">Reference proteome</keyword>
<evidence type="ECO:0000256" key="2">
    <source>
        <dbReference type="ARBA" id="ARBA00022729"/>
    </source>
</evidence>
<gene>
    <name evidence="11" type="primary">LOC113207244</name>
</gene>
<dbReference type="Pfam" id="PF00561">
    <property type="entry name" value="Abhydrolase_1"/>
    <property type="match status" value="1"/>
</dbReference>
<evidence type="ECO:0000256" key="1">
    <source>
        <dbReference type="ARBA" id="ARBA00010701"/>
    </source>
</evidence>
<feature type="domain" description="AB hydrolase-1" evidence="8">
    <location>
        <begin position="186"/>
        <end position="305"/>
    </location>
</feature>
<dbReference type="Gene3D" id="3.40.50.1820">
    <property type="entry name" value="alpha/beta hydrolase"/>
    <property type="match status" value="1"/>
</dbReference>
<feature type="region of interest" description="Disordered" evidence="7">
    <location>
        <begin position="484"/>
        <end position="510"/>
    </location>
</feature>
<evidence type="ECO:0000259" key="9">
    <source>
        <dbReference type="Pfam" id="PF04083"/>
    </source>
</evidence>
<dbReference type="InterPro" id="IPR000073">
    <property type="entry name" value="AB_hydrolase_1"/>
</dbReference>
<feature type="domain" description="Partial AB-hydrolase lipase" evidence="9">
    <location>
        <begin position="125"/>
        <end position="179"/>
    </location>
</feature>
<dbReference type="OrthoDB" id="9974421at2759"/>
<comment type="similarity">
    <text evidence="1">Belongs to the AB hydrolase superfamily. Lipase family.</text>
</comment>
<dbReference type="PANTHER" id="PTHR11005">
    <property type="entry name" value="LYSOSOMAL ACID LIPASE-RELATED"/>
    <property type="match status" value="1"/>
</dbReference>
<dbReference type="KEGG" id="foc:113207244"/>
<dbReference type="FunFam" id="3.40.50.1820:FF:000057">
    <property type="entry name" value="Lipase"/>
    <property type="match status" value="1"/>
</dbReference>
<dbReference type="AlphaFoldDB" id="A0A6J1SFN9"/>
<keyword evidence="3" id="KW-0378">Hydrolase</keyword>
<evidence type="ECO:0000313" key="10">
    <source>
        <dbReference type="Proteomes" id="UP000504606"/>
    </source>
</evidence>
<evidence type="ECO:0000256" key="5">
    <source>
        <dbReference type="ARBA" id="ARBA00023098"/>
    </source>
</evidence>
<accession>A0A6J1SFN9</accession>
<dbReference type="GO" id="GO:0016787">
    <property type="term" value="F:hydrolase activity"/>
    <property type="evidence" value="ECO:0007669"/>
    <property type="project" value="UniProtKB-KW"/>
</dbReference>
<keyword evidence="2" id="KW-0732">Signal</keyword>
<dbReference type="InterPro" id="IPR029058">
    <property type="entry name" value="AB_hydrolase_fold"/>
</dbReference>
<reference evidence="11" key="1">
    <citation type="submission" date="2025-08" db="UniProtKB">
        <authorList>
            <consortium name="RefSeq"/>
        </authorList>
    </citation>
    <scope>IDENTIFICATION</scope>
    <source>
        <tissue evidence="11">Whole organism</tissue>
    </source>
</reference>
<dbReference type="Pfam" id="PF04083">
    <property type="entry name" value="Abhydro_lipase"/>
    <property type="match status" value="1"/>
</dbReference>
<organism evidence="10 11">
    <name type="scientific">Frankliniella occidentalis</name>
    <name type="common">Western flower thrips</name>
    <name type="synonym">Euthrips occidentalis</name>
    <dbReference type="NCBI Taxonomy" id="133901"/>
    <lineage>
        <taxon>Eukaryota</taxon>
        <taxon>Metazoa</taxon>
        <taxon>Ecdysozoa</taxon>
        <taxon>Arthropoda</taxon>
        <taxon>Hexapoda</taxon>
        <taxon>Insecta</taxon>
        <taxon>Pterygota</taxon>
        <taxon>Neoptera</taxon>
        <taxon>Paraneoptera</taxon>
        <taxon>Thysanoptera</taxon>
        <taxon>Terebrantia</taxon>
        <taxon>Thripoidea</taxon>
        <taxon>Thripidae</taxon>
        <taxon>Frankliniella</taxon>
    </lineage>
</organism>
<evidence type="ECO:0000256" key="4">
    <source>
        <dbReference type="ARBA" id="ARBA00022963"/>
    </source>
</evidence>
<dbReference type="GO" id="GO:0016042">
    <property type="term" value="P:lipid catabolic process"/>
    <property type="evidence" value="ECO:0007669"/>
    <property type="project" value="UniProtKB-KW"/>
</dbReference>
<dbReference type="RefSeq" id="XP_026279508.2">
    <property type="nucleotide sequence ID" value="XM_026423723.2"/>
</dbReference>
<dbReference type="GeneID" id="113207244"/>
<dbReference type="InterPro" id="IPR006693">
    <property type="entry name" value="AB_hydrolase_lipase"/>
</dbReference>
<sequence>MVVLALLRWQWRTLRSLGAALLAGAVGGGGAPSALLLATLCLWPFSAGLVASASPPPTAPPLPSLASLLQRVRAGLPGLPSPPRAVRDTMDALLDLATSAASPTQAMSRAMQIMPPLNEDVTSADILRAYGYPAETHFLWTEDGYRLQLNRVAPPSGGGRRQPLLLAHGMQTASPCFLLTGKEKSLATMLYDAGYDVWLLNYRGTHYSTGHRNLSVNSEEFWKFSFHEHGVYDNPAVIDFVLERTGFPSLVYVSHSMGSTSFMIMASMRPEYNDKILAAHLMAPAGPLHHHRSPFVGVLQGLNNVTTALLDRLRLHHTMSLVYRLFRRLGSMLHSVPGVGALLYAFTYTIVGYNPQAEYYELPYFWNTIPSGGSWGEVLHYEQNAGRGVQGFRRYDHGRKRNVEMYGSAVPPLYELSNIRAPVHLYLAHNDVLCADKDMEYLRSQFRNLASVQYAPDPKFNHMDFFAARTADRQVYLPMLKQMRRDADAPSPPADGGATADNALPDEDEA</sequence>
<keyword evidence="6" id="KW-0325">Glycoprotein</keyword>
<evidence type="ECO:0000256" key="3">
    <source>
        <dbReference type="ARBA" id="ARBA00022801"/>
    </source>
</evidence>
<dbReference type="SUPFAM" id="SSF53474">
    <property type="entry name" value="alpha/beta-Hydrolases"/>
    <property type="match status" value="1"/>
</dbReference>
<protein>
    <submittedName>
        <fullName evidence="11">Lipase 3-like</fullName>
    </submittedName>
</protein>
<name>A0A6J1SFN9_FRAOC</name>
<keyword evidence="5" id="KW-0443">Lipid metabolism</keyword>
<evidence type="ECO:0000259" key="8">
    <source>
        <dbReference type="Pfam" id="PF00561"/>
    </source>
</evidence>